<feature type="compositionally biased region" description="Low complexity" evidence="1">
    <location>
        <begin position="87"/>
        <end position="104"/>
    </location>
</feature>
<dbReference type="OrthoDB" id="244495at2759"/>
<dbReference type="GeneID" id="28730486"/>
<dbReference type="GO" id="GO:0016538">
    <property type="term" value="F:cyclin-dependent protein serine/threonine kinase regulator activity"/>
    <property type="evidence" value="ECO:0007669"/>
    <property type="project" value="TreeGrafter"/>
</dbReference>
<dbReference type="STRING" id="77020.A0A0M8MUV1"/>
<dbReference type="AlphaFoldDB" id="A0A0M8MUV1"/>
<feature type="compositionally biased region" description="Polar residues" evidence="1">
    <location>
        <begin position="214"/>
        <end position="231"/>
    </location>
</feature>
<accession>A0A0M8MUV1</accession>
<dbReference type="GO" id="GO:0019901">
    <property type="term" value="F:protein kinase binding"/>
    <property type="evidence" value="ECO:0007669"/>
    <property type="project" value="InterPro"/>
</dbReference>
<dbReference type="Gene3D" id="1.10.472.10">
    <property type="entry name" value="Cyclin-like"/>
    <property type="match status" value="1"/>
</dbReference>
<dbReference type="PANTHER" id="PTHR15615">
    <property type="match status" value="1"/>
</dbReference>
<feature type="compositionally biased region" description="Polar residues" evidence="1">
    <location>
        <begin position="77"/>
        <end position="86"/>
    </location>
</feature>
<evidence type="ECO:0000256" key="1">
    <source>
        <dbReference type="SAM" id="MobiDB-lite"/>
    </source>
</evidence>
<dbReference type="RefSeq" id="XP_017991693.1">
    <property type="nucleotide sequence ID" value="XM_018138610.1"/>
</dbReference>
<dbReference type="GO" id="GO:0005634">
    <property type="term" value="C:nucleus"/>
    <property type="evidence" value="ECO:0007669"/>
    <property type="project" value="TreeGrafter"/>
</dbReference>
<feature type="region of interest" description="Disordered" evidence="1">
    <location>
        <begin position="77"/>
        <end position="109"/>
    </location>
</feature>
<dbReference type="PANTHER" id="PTHR15615:SF108">
    <property type="entry name" value="PROTEIN CNPPD1"/>
    <property type="match status" value="1"/>
</dbReference>
<organism evidence="2 3">
    <name type="scientific">Malassezia pachydermatis</name>
    <dbReference type="NCBI Taxonomy" id="77020"/>
    <lineage>
        <taxon>Eukaryota</taxon>
        <taxon>Fungi</taxon>
        <taxon>Dikarya</taxon>
        <taxon>Basidiomycota</taxon>
        <taxon>Ustilaginomycotina</taxon>
        <taxon>Malasseziomycetes</taxon>
        <taxon>Malasseziales</taxon>
        <taxon>Malasseziaceae</taxon>
        <taxon>Malassezia</taxon>
    </lineage>
</organism>
<name>A0A0M8MUV1_9BASI</name>
<evidence type="ECO:0000313" key="2">
    <source>
        <dbReference type="EMBL" id="KOS14061.1"/>
    </source>
</evidence>
<reference evidence="2 3" key="1">
    <citation type="submission" date="2015-07" db="EMBL/GenBank/DDBJ databases">
        <title>Draft Genome Sequence of Malassezia furfur CBS1878 and Malassezia pachydermatis CBS1879.</title>
        <authorList>
            <person name="Triana S."/>
            <person name="Ohm R."/>
            <person name="Gonzalez A."/>
            <person name="DeCock H."/>
            <person name="Restrepo S."/>
            <person name="Celis A."/>
        </authorList>
    </citation>
    <scope>NUCLEOTIDE SEQUENCE [LARGE SCALE GENOMIC DNA]</scope>
    <source>
        <strain evidence="2 3">CBS 1879</strain>
    </source>
</reference>
<gene>
    <name evidence="2" type="ORF">Malapachy_4155</name>
</gene>
<evidence type="ECO:0000313" key="3">
    <source>
        <dbReference type="Proteomes" id="UP000037751"/>
    </source>
</evidence>
<dbReference type="InterPro" id="IPR013922">
    <property type="entry name" value="Cyclin_PHO80-like"/>
</dbReference>
<protein>
    <submittedName>
        <fullName evidence="2">Multidrug pheromone exporter</fullName>
    </submittedName>
</protein>
<dbReference type="Proteomes" id="UP000037751">
    <property type="component" value="Unassembled WGS sequence"/>
</dbReference>
<sequence>MICDDSYNNKSWVIVGQNMFTLHEINQMERELFSYLDFQLKVEPEELAAFAAELEWYGAPALTLDDLKRTRIVAPTSVTASRSAPKSMSGTASSSIASSSSSSSARRKTHRRCLSLRPDYWNNPHSTVSNASVRHYRSESNEWCASGMQRTSRQHARSSMPLQRSAPMYPYPQAAPLHTPSFTAVRPDTIISPGMSWSPFYTAANASSLSSTTPISATDSLRPTPSTSMSDLSLCSPNQVFNGASHGVPMFLPWEPAKPMHVPSYEVNESFRMPPLPSTMAATMSQVTPHQAPSS</sequence>
<keyword evidence="3" id="KW-1185">Reference proteome</keyword>
<dbReference type="GO" id="GO:0000307">
    <property type="term" value="C:cyclin-dependent protein kinase holoenzyme complex"/>
    <property type="evidence" value="ECO:0007669"/>
    <property type="project" value="TreeGrafter"/>
</dbReference>
<proteinExistence type="predicted"/>
<feature type="region of interest" description="Disordered" evidence="1">
    <location>
        <begin position="211"/>
        <end position="231"/>
    </location>
</feature>
<dbReference type="VEuPathDB" id="FungiDB:Malapachy_4155"/>
<comment type="caution">
    <text evidence="2">The sequence shown here is derived from an EMBL/GenBank/DDBJ whole genome shotgun (WGS) entry which is preliminary data.</text>
</comment>
<dbReference type="EMBL" id="LGAV01000004">
    <property type="protein sequence ID" value="KOS14061.1"/>
    <property type="molecule type" value="Genomic_DNA"/>
</dbReference>